<feature type="compositionally biased region" description="Acidic residues" evidence="1">
    <location>
        <begin position="32"/>
        <end position="41"/>
    </location>
</feature>
<accession>A0A7L7YTY2</accession>
<protein>
    <submittedName>
        <fullName evidence="2">NS3</fullName>
    </submittedName>
</protein>
<sequence length="274" mass="31377">MASCAKDIEVIDVTVEDEEVAELMAGSQESLPTEDEENEADEVQRDTPLSAEEYFAELVELENKHAEAYYQEVGKEIEEEYKRVTFPVDVFPKNLLACIPESGIINGKIAINRYLSQSVGITMYRLMKTKWDNIIREPVVNMSSSLFFDLDGYCSYHEWCVPEESKNTCTRACIKLVDFENSKLSEYIHDHLEIFFCQTCDTSIINNYCNWNAKLCGEAATALQQKNVINTLFIDDDIKFQLQVEFDGLLVTSFSDSDSEEVREPEGKRKKTDE</sequence>
<proteinExistence type="predicted"/>
<evidence type="ECO:0000313" key="2">
    <source>
        <dbReference type="EMBL" id="QOD39587.1"/>
    </source>
</evidence>
<gene>
    <name evidence="2" type="primary">NS3</name>
</gene>
<reference evidence="2" key="1">
    <citation type="submission" date="2020-07" db="EMBL/GenBank/DDBJ databases">
        <title>Diversity of sea star-associated densoviruses and transcribed endogenized viral elements of densovirus origin.</title>
        <authorList>
            <person name="Jackson E.W."/>
            <person name="Hewson I."/>
        </authorList>
    </citation>
    <scope>NUCLEOTIDE SEQUENCE</scope>
</reference>
<dbReference type="EMBL" id="MT733046">
    <property type="protein sequence ID" value="QOD39587.1"/>
    <property type="molecule type" value="Genomic_DNA"/>
</dbReference>
<organism evidence="2">
    <name type="scientific">uncultured densovirus</name>
    <dbReference type="NCBI Taxonomy" id="748192"/>
    <lineage>
        <taxon>Viruses</taxon>
        <taxon>Monodnaviria</taxon>
        <taxon>Shotokuvirae</taxon>
        <taxon>Cossaviricota</taxon>
        <taxon>Quintoviricetes</taxon>
        <taxon>Piccovirales</taxon>
        <taxon>Parvoviridae</taxon>
        <taxon>Densovirinae</taxon>
        <taxon>environmental samples</taxon>
    </lineage>
</organism>
<evidence type="ECO:0000256" key="1">
    <source>
        <dbReference type="SAM" id="MobiDB-lite"/>
    </source>
</evidence>
<feature type="region of interest" description="Disordered" evidence="1">
    <location>
        <begin position="23"/>
        <end position="46"/>
    </location>
</feature>
<name>A0A7L7YTY2_9VIRU</name>